<evidence type="ECO:0000313" key="10">
    <source>
        <dbReference type="EMBL" id="AHB49725.1"/>
    </source>
</evidence>
<dbReference type="RefSeq" id="WP_023788720.1">
    <property type="nucleotide sequence ID" value="NC_022997.1"/>
</dbReference>
<dbReference type="FunFam" id="3.30.565.10:FF:000006">
    <property type="entry name" value="Sensor histidine kinase WalK"/>
    <property type="match status" value="1"/>
</dbReference>
<dbReference type="Proteomes" id="UP000018542">
    <property type="component" value="Chromosome"/>
</dbReference>
<protein>
    <recommendedName>
        <fullName evidence="2">histidine kinase</fullName>
        <ecNumber evidence="2">2.7.13.3</ecNumber>
    </recommendedName>
</protein>
<dbReference type="AlphaFoldDB" id="V5SI52"/>
<dbReference type="EC" id="2.7.13.3" evidence="2"/>
<dbReference type="PROSITE" id="PS50109">
    <property type="entry name" value="HIS_KIN"/>
    <property type="match status" value="1"/>
</dbReference>
<dbReference type="PATRIC" id="fig|1029756.8.peg.3571"/>
<feature type="transmembrane region" description="Helical" evidence="8">
    <location>
        <begin position="50"/>
        <end position="70"/>
    </location>
</feature>
<evidence type="ECO:0000256" key="8">
    <source>
        <dbReference type="SAM" id="Phobius"/>
    </source>
</evidence>
<evidence type="ECO:0000256" key="5">
    <source>
        <dbReference type="ARBA" id="ARBA00022777"/>
    </source>
</evidence>
<dbReference type="CDD" id="cd00075">
    <property type="entry name" value="HATPase"/>
    <property type="match status" value="1"/>
</dbReference>
<dbReference type="Gene3D" id="3.30.450.20">
    <property type="entry name" value="PAS domain"/>
    <property type="match status" value="1"/>
</dbReference>
<keyword evidence="11" id="KW-1185">Reference proteome</keyword>
<dbReference type="SUPFAM" id="SSF47384">
    <property type="entry name" value="Homodimeric domain of signal transducing histidine kinase"/>
    <property type="match status" value="1"/>
</dbReference>
<dbReference type="InterPro" id="IPR036097">
    <property type="entry name" value="HisK_dim/P_sf"/>
</dbReference>
<dbReference type="PROSITE" id="PS51257">
    <property type="entry name" value="PROKAR_LIPOPROTEIN"/>
    <property type="match status" value="1"/>
</dbReference>
<dbReference type="SMART" id="SM00387">
    <property type="entry name" value="HATPase_c"/>
    <property type="match status" value="1"/>
</dbReference>
<dbReference type="InterPro" id="IPR035965">
    <property type="entry name" value="PAS-like_dom_sf"/>
</dbReference>
<dbReference type="PRINTS" id="PR00344">
    <property type="entry name" value="BCTRLSENSOR"/>
</dbReference>
<dbReference type="GO" id="GO:0000155">
    <property type="term" value="F:phosphorelay sensor kinase activity"/>
    <property type="evidence" value="ECO:0007669"/>
    <property type="project" value="InterPro"/>
</dbReference>
<comment type="catalytic activity">
    <reaction evidence="1">
        <text>ATP + protein L-histidine = ADP + protein N-phospho-L-histidine.</text>
        <dbReference type="EC" id="2.7.13.3"/>
    </reaction>
</comment>
<dbReference type="InterPro" id="IPR003594">
    <property type="entry name" value="HATPase_dom"/>
</dbReference>
<dbReference type="PANTHER" id="PTHR43047:SF72">
    <property type="entry name" value="OSMOSENSING HISTIDINE PROTEIN KINASE SLN1"/>
    <property type="match status" value="1"/>
</dbReference>
<dbReference type="OrthoDB" id="9813151at2"/>
<feature type="domain" description="Histidine kinase" evidence="9">
    <location>
        <begin position="601"/>
        <end position="818"/>
    </location>
</feature>
<dbReference type="GO" id="GO:0005886">
    <property type="term" value="C:plasma membrane"/>
    <property type="evidence" value="ECO:0007669"/>
    <property type="project" value="TreeGrafter"/>
</dbReference>
<dbReference type="HOGENOM" id="CLU_018130_0_0_5"/>
<evidence type="ECO:0000313" key="11">
    <source>
        <dbReference type="Proteomes" id="UP000018542"/>
    </source>
</evidence>
<evidence type="ECO:0000256" key="3">
    <source>
        <dbReference type="ARBA" id="ARBA00022553"/>
    </source>
</evidence>
<dbReference type="Gene3D" id="3.30.565.10">
    <property type="entry name" value="Histidine kinase-like ATPase, C-terminal domain"/>
    <property type="match status" value="1"/>
</dbReference>
<dbReference type="InterPro" id="IPR000014">
    <property type="entry name" value="PAS"/>
</dbReference>
<feature type="coiled-coil region" evidence="6">
    <location>
        <begin position="73"/>
        <end position="100"/>
    </location>
</feature>
<dbReference type="Pfam" id="PF12860">
    <property type="entry name" value="PAS_7"/>
    <property type="match status" value="2"/>
</dbReference>
<dbReference type="KEGG" id="hni:W911_17155"/>
<keyword evidence="6" id="KW-0175">Coiled coil</keyword>
<evidence type="ECO:0000259" key="9">
    <source>
        <dbReference type="PROSITE" id="PS50109"/>
    </source>
</evidence>
<keyword evidence="8" id="KW-1133">Transmembrane helix</keyword>
<evidence type="ECO:0000256" key="6">
    <source>
        <dbReference type="SAM" id="Coils"/>
    </source>
</evidence>
<dbReference type="InterPro" id="IPR003661">
    <property type="entry name" value="HisK_dim/P_dom"/>
</dbReference>
<organism evidence="10 11">
    <name type="scientific">Hyphomicrobium nitrativorans NL23</name>
    <dbReference type="NCBI Taxonomy" id="1029756"/>
    <lineage>
        <taxon>Bacteria</taxon>
        <taxon>Pseudomonadati</taxon>
        <taxon>Pseudomonadota</taxon>
        <taxon>Alphaproteobacteria</taxon>
        <taxon>Hyphomicrobiales</taxon>
        <taxon>Hyphomicrobiaceae</taxon>
        <taxon>Hyphomicrobium</taxon>
    </lineage>
</organism>
<dbReference type="PANTHER" id="PTHR43047">
    <property type="entry name" value="TWO-COMPONENT HISTIDINE PROTEIN KINASE"/>
    <property type="match status" value="1"/>
</dbReference>
<dbReference type="STRING" id="1029756.W911_17155"/>
<dbReference type="SMART" id="SM00091">
    <property type="entry name" value="PAS"/>
    <property type="match status" value="2"/>
</dbReference>
<dbReference type="SMART" id="SM00388">
    <property type="entry name" value="HisKA"/>
    <property type="match status" value="1"/>
</dbReference>
<gene>
    <name evidence="10" type="ORF">W911_17155</name>
</gene>
<evidence type="ECO:0000256" key="4">
    <source>
        <dbReference type="ARBA" id="ARBA00022679"/>
    </source>
</evidence>
<keyword evidence="8" id="KW-0812">Transmembrane</keyword>
<dbReference type="SUPFAM" id="SSF55785">
    <property type="entry name" value="PYP-like sensor domain (PAS domain)"/>
    <property type="match status" value="1"/>
</dbReference>
<dbReference type="InterPro" id="IPR036890">
    <property type="entry name" value="HATPase_C_sf"/>
</dbReference>
<evidence type="ECO:0000256" key="7">
    <source>
        <dbReference type="SAM" id="MobiDB-lite"/>
    </source>
</evidence>
<dbReference type="InterPro" id="IPR005467">
    <property type="entry name" value="His_kinase_dom"/>
</dbReference>
<accession>V5SI52</accession>
<dbReference type="Gene3D" id="1.10.287.130">
    <property type="match status" value="1"/>
</dbReference>
<proteinExistence type="predicted"/>
<keyword evidence="4" id="KW-0808">Transferase</keyword>
<dbReference type="InterPro" id="IPR004358">
    <property type="entry name" value="Sig_transdc_His_kin-like_C"/>
</dbReference>
<dbReference type="Pfam" id="PF02518">
    <property type="entry name" value="HATPase_c"/>
    <property type="match status" value="1"/>
</dbReference>
<feature type="region of interest" description="Disordered" evidence="7">
    <location>
        <begin position="814"/>
        <end position="838"/>
    </location>
</feature>
<evidence type="ECO:0000256" key="1">
    <source>
        <dbReference type="ARBA" id="ARBA00000085"/>
    </source>
</evidence>
<keyword evidence="5 10" id="KW-0418">Kinase</keyword>
<dbReference type="EMBL" id="CP006912">
    <property type="protein sequence ID" value="AHB49725.1"/>
    <property type="molecule type" value="Genomic_DNA"/>
</dbReference>
<dbReference type="CDD" id="cd00082">
    <property type="entry name" value="HisKA"/>
    <property type="match status" value="1"/>
</dbReference>
<reference evidence="10 11" key="1">
    <citation type="journal article" date="2014" name="Genome Announc.">
        <title>Complete Genome Sequence of Hyphomicrobium nitrativorans Strain NL23, a Denitrifying Bacterium Isolated from Biofilm of a Methanol-Fed Denitrification System Treating Seawater at the Montreal Biodome.</title>
        <authorList>
            <person name="Martineau C."/>
            <person name="Villeneuve C."/>
            <person name="Mauffrey F."/>
            <person name="Villemur R."/>
        </authorList>
    </citation>
    <scope>NUCLEOTIDE SEQUENCE [LARGE SCALE GENOMIC DNA]</scope>
    <source>
        <strain evidence="10">NL23</strain>
    </source>
</reference>
<name>V5SI52_9HYPH</name>
<sequence length="838" mass="92584">MPTKSLTPERQNTRVELIMLAAASLGCVTVLTATIASGRRLLEGGGFPGGTWLLAGLVAVAGMGTVYLLFRTLTVMRRQAARSREEARRLRRALAASEALIKAEPQALLHWEQGKGFSVVTHTLTGVPGFPANTIELIRFGFWLDQKSHTALKSALDGLLAEGRAFNLILKTLAGGHVEADGRAAGGRAVLRFKDVAGYKRDLSVILDQHMRLARDVRASRALLSALPHPAWLRDQTGRLTWVNAAYIKAVDAESEAEVVDGQIELLETRQRKAVARVLKMGDTFKERMPLVVGSERKSHEVTVLPLGDATAGAAIDVADVESVKGELDRQVAAYDKTLDRVATAVAIFNTDRKLTFFNAAYQKLWELDTDWLQSGPTDGMVLDRLREFGRLPEVVNYREWKTKVLRCYTDETEQEDWWHLPDGRRLHVMAAQRPDGGVTYLYEDETERLELESNFKQHIDVQTETLNALKEGVAVFATDGRLSLFNSAFASIWRLSPQQLSEHPHIDAFVRVAKVLFDEPAKWSEIVHIVTSFDARDPVEGQMLRPDNSVIDYAAAPLPDGGTLLTFVDVTDSKRYERALIERNEALETADKLKNQFIGHISYELRTPLTNIIGFSELLANPIFGDLTSRQKDYLDDIAFSSKTLLQIIDDILDLATIDAGGLELKLETVDARALIDRAIGAVRERAARARLTLDIAIADDATTFMADPERTRQVLSNLLSNAVGFSKPEGVIHISCWREAGAMVFSVEDQGVGIPKEQQRRIFNRFESMSQGGKHRGAGLGLSIVKSLVDLHGGDMVLDSEPGRGTKVTVRFPERGLEQEQDGSPATPTTPRVAEG</sequence>
<keyword evidence="3" id="KW-0597">Phosphoprotein</keyword>
<dbReference type="Pfam" id="PF00512">
    <property type="entry name" value="HisKA"/>
    <property type="match status" value="1"/>
</dbReference>
<dbReference type="SUPFAM" id="SSF55874">
    <property type="entry name" value="ATPase domain of HSP90 chaperone/DNA topoisomerase II/histidine kinase"/>
    <property type="match status" value="1"/>
</dbReference>
<feature type="transmembrane region" description="Helical" evidence="8">
    <location>
        <begin position="17"/>
        <end position="38"/>
    </location>
</feature>
<evidence type="ECO:0000256" key="2">
    <source>
        <dbReference type="ARBA" id="ARBA00012438"/>
    </source>
</evidence>
<keyword evidence="8" id="KW-0472">Membrane</keyword>
<dbReference type="GO" id="GO:0009927">
    <property type="term" value="F:histidine phosphotransfer kinase activity"/>
    <property type="evidence" value="ECO:0007669"/>
    <property type="project" value="TreeGrafter"/>
</dbReference>